<protein>
    <recommendedName>
        <fullName evidence="2">Retrotransposon gag domain-containing protein</fullName>
    </recommendedName>
</protein>
<sequence length="454" mass="50722">MEAPPSPDYIPGPEVPPSPDYIPGLEAPPSPDYIPRPEAPPSPDYIPGPEAPPSPDYIPGPEYPRYITESKPEMEPEEEDGDDEKSEEDSIDYPTSRGDNDADDDGDDFLDDDADDEDEEDSSDKPFEEGETAATPPPFRYRVAARIYVQPHMLMPFRSESEVERLLAIPTPPLSPVSPTSYPLPPLLMPLPIFTPLLTSSFPLPSSLPSTSCSESIPEADIPLRKRARFTTPTGGYKRRERRYFRTLSTTYAQEVAHSRDYCTQIMDYCQSREVHTRTLVTQIEALQRDKMAPKRTTRSIQVPPVTPAATTTTTTVTEAQLQALIDQGVAAAMDEAEASRVRNGYGSNGSGPRLAQAVRVSLTWWNSHVKTVTLEVAQALPWKTLKKMITDKYCPRGEIKKLKTELWELKTKGTYVIGYSLHFLELALMCDRTFPEESDRVEKYIGGVLDTIH</sequence>
<reference evidence="3" key="1">
    <citation type="journal article" date="2019" name="Sci. Rep.">
        <title>Draft genome of Tanacetum cinerariifolium, the natural source of mosquito coil.</title>
        <authorList>
            <person name="Yamashiro T."/>
            <person name="Shiraishi A."/>
            <person name="Satake H."/>
            <person name="Nakayama K."/>
        </authorList>
    </citation>
    <scope>NUCLEOTIDE SEQUENCE</scope>
</reference>
<dbReference type="AlphaFoldDB" id="A0A699L2V6"/>
<feature type="non-terminal residue" evidence="3">
    <location>
        <position position="454"/>
    </location>
</feature>
<dbReference type="InterPro" id="IPR005162">
    <property type="entry name" value="Retrotrans_gag_dom"/>
</dbReference>
<feature type="compositionally biased region" description="Pro residues" evidence="1">
    <location>
        <begin position="1"/>
        <end position="62"/>
    </location>
</feature>
<organism evidence="3">
    <name type="scientific">Tanacetum cinerariifolium</name>
    <name type="common">Dalmatian daisy</name>
    <name type="synonym">Chrysanthemum cinerariifolium</name>
    <dbReference type="NCBI Taxonomy" id="118510"/>
    <lineage>
        <taxon>Eukaryota</taxon>
        <taxon>Viridiplantae</taxon>
        <taxon>Streptophyta</taxon>
        <taxon>Embryophyta</taxon>
        <taxon>Tracheophyta</taxon>
        <taxon>Spermatophyta</taxon>
        <taxon>Magnoliopsida</taxon>
        <taxon>eudicotyledons</taxon>
        <taxon>Gunneridae</taxon>
        <taxon>Pentapetalae</taxon>
        <taxon>asterids</taxon>
        <taxon>campanulids</taxon>
        <taxon>Asterales</taxon>
        <taxon>Asteraceae</taxon>
        <taxon>Asteroideae</taxon>
        <taxon>Anthemideae</taxon>
        <taxon>Anthemidinae</taxon>
        <taxon>Tanacetum</taxon>
    </lineage>
</organism>
<evidence type="ECO:0000259" key="2">
    <source>
        <dbReference type="Pfam" id="PF03732"/>
    </source>
</evidence>
<dbReference type="Pfam" id="PF03732">
    <property type="entry name" value="Retrotrans_gag"/>
    <property type="match status" value="1"/>
</dbReference>
<dbReference type="EMBL" id="BKCJ010570342">
    <property type="protein sequence ID" value="GFB18434.1"/>
    <property type="molecule type" value="Genomic_DNA"/>
</dbReference>
<evidence type="ECO:0000256" key="1">
    <source>
        <dbReference type="SAM" id="MobiDB-lite"/>
    </source>
</evidence>
<accession>A0A699L2V6</accession>
<feature type="region of interest" description="Disordered" evidence="1">
    <location>
        <begin position="1"/>
        <end position="138"/>
    </location>
</feature>
<name>A0A699L2V6_TANCI</name>
<evidence type="ECO:0000313" key="3">
    <source>
        <dbReference type="EMBL" id="GFB18434.1"/>
    </source>
</evidence>
<gene>
    <name evidence="3" type="ORF">Tci_690405</name>
</gene>
<feature type="compositionally biased region" description="Acidic residues" evidence="1">
    <location>
        <begin position="101"/>
        <end position="122"/>
    </location>
</feature>
<feature type="compositionally biased region" description="Acidic residues" evidence="1">
    <location>
        <begin position="75"/>
        <end position="91"/>
    </location>
</feature>
<comment type="caution">
    <text evidence="3">The sequence shown here is derived from an EMBL/GenBank/DDBJ whole genome shotgun (WGS) entry which is preliminary data.</text>
</comment>
<feature type="domain" description="Retrotransposon gag" evidence="2">
    <location>
        <begin position="363"/>
        <end position="449"/>
    </location>
</feature>
<proteinExistence type="predicted"/>